<dbReference type="InterPro" id="IPR029043">
    <property type="entry name" value="GcvT/YgfZ_C"/>
</dbReference>
<name>A0ABU9YVH4_9RHOO</name>
<keyword evidence="1" id="KW-0809">Transit peptide</keyword>
<dbReference type="Proteomes" id="UP001410394">
    <property type="component" value="Unassembled WGS sequence"/>
</dbReference>
<dbReference type="InterPro" id="IPR017703">
    <property type="entry name" value="YgfZ/GCV_T_CS"/>
</dbReference>
<dbReference type="InterPro" id="IPR027266">
    <property type="entry name" value="TrmE/GcvT-like"/>
</dbReference>
<dbReference type="PANTHER" id="PTHR22602">
    <property type="entry name" value="TRANSFERASE CAF17, MITOCHONDRIAL-RELATED"/>
    <property type="match status" value="1"/>
</dbReference>
<dbReference type="Gene3D" id="3.30.1360.120">
    <property type="entry name" value="Probable tRNA modification gtpase trme, domain 1"/>
    <property type="match status" value="1"/>
</dbReference>
<evidence type="ECO:0000256" key="1">
    <source>
        <dbReference type="ARBA" id="ARBA00022946"/>
    </source>
</evidence>
<sequence length="345" mass="36175">MQSPWLVFLDQIGARFEEGVAGSLHFGSAADDVRAAASGTVIVPLTHTGLLQAEGEDAAVFLHNLLSNDIKKLPLHGAQYSSFNSAKGRMLASFTIWRDNQGYLLQLSADLLAAIHKKLGMFIMRSKLRLHDLTPNVALIGLSGAGAATALDAAGLALPPEVMTVSQGGVQVIRIDASRVVLAVPVAQAADIWKKLAASGAQPAGTAAWQWLDIQAGIPLISAATQDEFVAQMLNFELIGGVNFQKGCYPGQEIVARTQYLGKLKKRMYLAHIDGDSAPAAGSDLFSAEFGVQSCGKLLAVTPAPQGGFDALAVLQIAAFESGNVHLGSPEGLALSFGSLPYTIS</sequence>
<dbReference type="RefSeq" id="WP_345918491.1">
    <property type="nucleotide sequence ID" value="NZ_JBDIVE010000002.1"/>
</dbReference>
<reference evidence="3 4" key="1">
    <citation type="journal article" date="2018" name="Int. J. Syst. Evol. Microbiol.">
        <title>Uliginosibacterium sediminicola sp. nov., isolated from freshwater sediment.</title>
        <authorList>
            <person name="Hwang W.M."/>
            <person name="Kim S.M."/>
            <person name="Kang K."/>
            <person name="Ahn T.Y."/>
        </authorList>
    </citation>
    <scope>NUCLEOTIDE SEQUENCE [LARGE SCALE GENOMIC DNA]</scope>
    <source>
        <strain evidence="3 4">M1-21</strain>
    </source>
</reference>
<dbReference type="InterPro" id="IPR045179">
    <property type="entry name" value="YgfZ/GcvT"/>
</dbReference>
<dbReference type="EMBL" id="JBDIVE010000002">
    <property type="protein sequence ID" value="MEN3067724.1"/>
    <property type="molecule type" value="Genomic_DNA"/>
</dbReference>
<dbReference type="InterPro" id="IPR006222">
    <property type="entry name" value="GCVT_N"/>
</dbReference>
<dbReference type="PIRSF" id="PIRSF006487">
    <property type="entry name" value="GcvT"/>
    <property type="match status" value="1"/>
</dbReference>
<evidence type="ECO:0000313" key="3">
    <source>
        <dbReference type="EMBL" id="MEN3067724.1"/>
    </source>
</evidence>
<dbReference type="SUPFAM" id="SSF103025">
    <property type="entry name" value="Folate-binding domain"/>
    <property type="match status" value="1"/>
</dbReference>
<evidence type="ECO:0000313" key="4">
    <source>
        <dbReference type="Proteomes" id="UP001410394"/>
    </source>
</evidence>
<keyword evidence="4" id="KW-1185">Reference proteome</keyword>
<organism evidence="3 4">
    <name type="scientific">Uliginosibacterium sediminicola</name>
    <dbReference type="NCBI Taxonomy" id="2024550"/>
    <lineage>
        <taxon>Bacteria</taxon>
        <taxon>Pseudomonadati</taxon>
        <taxon>Pseudomonadota</taxon>
        <taxon>Betaproteobacteria</taxon>
        <taxon>Rhodocyclales</taxon>
        <taxon>Zoogloeaceae</taxon>
        <taxon>Uliginosibacterium</taxon>
    </lineage>
</organism>
<feature type="domain" description="GCVT N-terminal" evidence="2">
    <location>
        <begin position="25"/>
        <end position="231"/>
    </location>
</feature>
<dbReference type="SUPFAM" id="SSF101790">
    <property type="entry name" value="Aminomethyltransferase beta-barrel domain"/>
    <property type="match status" value="1"/>
</dbReference>
<dbReference type="PANTHER" id="PTHR22602:SF0">
    <property type="entry name" value="TRANSFERASE CAF17, MITOCHONDRIAL-RELATED"/>
    <property type="match status" value="1"/>
</dbReference>
<gene>
    <name evidence="3" type="ORF">ABDB84_04480</name>
</gene>
<comment type="caution">
    <text evidence="3">The sequence shown here is derived from an EMBL/GenBank/DDBJ whole genome shotgun (WGS) entry which is preliminary data.</text>
</comment>
<accession>A0ABU9YVH4</accession>
<evidence type="ECO:0000259" key="2">
    <source>
        <dbReference type="Pfam" id="PF01571"/>
    </source>
</evidence>
<proteinExistence type="predicted"/>
<dbReference type="Pfam" id="PF01571">
    <property type="entry name" value="GCV_T"/>
    <property type="match status" value="1"/>
</dbReference>
<dbReference type="NCBIfam" id="TIGR03317">
    <property type="entry name" value="ygfZ_signature"/>
    <property type="match status" value="1"/>
</dbReference>
<protein>
    <submittedName>
        <fullName evidence="3">Folate-binding protein</fullName>
    </submittedName>
</protein>